<keyword evidence="2 3" id="KW-0378">Hydrolase</keyword>
<evidence type="ECO:0000313" key="5">
    <source>
        <dbReference type="EMBL" id="RIW35081.1"/>
    </source>
</evidence>
<dbReference type="Pfam" id="PF00293">
    <property type="entry name" value="NUDIX"/>
    <property type="match status" value="1"/>
</dbReference>
<evidence type="ECO:0000256" key="3">
    <source>
        <dbReference type="RuleBase" id="RU003476"/>
    </source>
</evidence>
<sequence length="128" mass="14812">MISQGIIFRDEYILMVKQFVQRGDIVWNFPGGGIEEGETPEQAMVREVQEETGYWTEAIEQLSISSDKYSFLAKIVSGELYLDTSLPENDDLLDAAWVHINDMEKFDPFTLPIRELVVNRFKMKLNEC</sequence>
<dbReference type="PROSITE" id="PS00893">
    <property type="entry name" value="NUDIX_BOX"/>
    <property type="match status" value="1"/>
</dbReference>
<dbReference type="PRINTS" id="PR00502">
    <property type="entry name" value="NUDIXFAMILY"/>
</dbReference>
<accession>A0A3A1R1Y8</accession>
<evidence type="ECO:0000313" key="6">
    <source>
        <dbReference type="Proteomes" id="UP000265801"/>
    </source>
</evidence>
<dbReference type="PANTHER" id="PTHR43046:SF2">
    <property type="entry name" value="8-OXO-DGTP DIPHOSPHATASE-RELATED"/>
    <property type="match status" value="1"/>
</dbReference>
<keyword evidence="6" id="KW-1185">Reference proteome</keyword>
<dbReference type="InterPro" id="IPR020084">
    <property type="entry name" value="NUDIX_hydrolase_CS"/>
</dbReference>
<feature type="domain" description="Nudix hydrolase" evidence="4">
    <location>
        <begin position="1"/>
        <end position="119"/>
    </location>
</feature>
<dbReference type="InterPro" id="IPR000086">
    <property type="entry name" value="NUDIX_hydrolase_dom"/>
</dbReference>
<dbReference type="GO" id="GO:0016787">
    <property type="term" value="F:hydrolase activity"/>
    <property type="evidence" value="ECO:0007669"/>
    <property type="project" value="UniProtKB-KW"/>
</dbReference>
<evidence type="ECO:0000259" key="4">
    <source>
        <dbReference type="PROSITE" id="PS51462"/>
    </source>
</evidence>
<comment type="cofactor">
    <cofactor evidence="1">
        <name>Mg(2+)</name>
        <dbReference type="ChEBI" id="CHEBI:18420"/>
    </cofactor>
</comment>
<name>A0A3A1R1Y8_9BACI</name>
<dbReference type="InterPro" id="IPR015797">
    <property type="entry name" value="NUDIX_hydrolase-like_dom_sf"/>
</dbReference>
<dbReference type="CDD" id="cd02883">
    <property type="entry name" value="NUDIX_Hydrolase"/>
    <property type="match status" value="1"/>
</dbReference>
<dbReference type="RefSeq" id="WP_119546483.1">
    <property type="nucleotide sequence ID" value="NZ_QXIR01000009.1"/>
</dbReference>
<dbReference type="OrthoDB" id="511483at2"/>
<dbReference type="SUPFAM" id="SSF55811">
    <property type="entry name" value="Nudix"/>
    <property type="match status" value="1"/>
</dbReference>
<organism evidence="5 6">
    <name type="scientific">Bacillus salacetis</name>
    <dbReference type="NCBI Taxonomy" id="2315464"/>
    <lineage>
        <taxon>Bacteria</taxon>
        <taxon>Bacillati</taxon>
        <taxon>Bacillota</taxon>
        <taxon>Bacilli</taxon>
        <taxon>Bacillales</taxon>
        <taxon>Bacillaceae</taxon>
        <taxon>Bacillus</taxon>
    </lineage>
</organism>
<dbReference type="PANTHER" id="PTHR43046">
    <property type="entry name" value="GDP-MANNOSE MANNOSYL HYDROLASE"/>
    <property type="match status" value="1"/>
</dbReference>
<comment type="similarity">
    <text evidence="3">Belongs to the Nudix hydrolase family.</text>
</comment>
<dbReference type="PROSITE" id="PS51462">
    <property type="entry name" value="NUDIX"/>
    <property type="match status" value="1"/>
</dbReference>
<reference evidence="5 6" key="1">
    <citation type="submission" date="2018-09" db="EMBL/GenBank/DDBJ databases">
        <title>Bacillus saliacetes sp. nov., isolated from Thai shrimp paste (Ka-pi).</title>
        <authorList>
            <person name="Daroonpunt R."/>
            <person name="Tanasupawat S."/>
            <person name="Yiamsombut S."/>
        </authorList>
    </citation>
    <scope>NUCLEOTIDE SEQUENCE [LARGE SCALE GENOMIC DNA]</scope>
    <source>
        <strain evidence="5 6">SKP7-4</strain>
    </source>
</reference>
<dbReference type="EMBL" id="QXIR01000009">
    <property type="protein sequence ID" value="RIW35081.1"/>
    <property type="molecule type" value="Genomic_DNA"/>
</dbReference>
<dbReference type="InterPro" id="IPR020476">
    <property type="entry name" value="Nudix_hydrolase"/>
</dbReference>
<dbReference type="Proteomes" id="UP000265801">
    <property type="component" value="Unassembled WGS sequence"/>
</dbReference>
<comment type="caution">
    <text evidence="5">The sequence shown here is derived from an EMBL/GenBank/DDBJ whole genome shotgun (WGS) entry which is preliminary data.</text>
</comment>
<evidence type="ECO:0000256" key="2">
    <source>
        <dbReference type="ARBA" id="ARBA00022801"/>
    </source>
</evidence>
<proteinExistence type="inferred from homology"/>
<dbReference type="Gene3D" id="3.90.79.10">
    <property type="entry name" value="Nucleoside Triphosphate Pyrophosphohydrolase"/>
    <property type="match status" value="1"/>
</dbReference>
<gene>
    <name evidence="5" type="ORF">D3H55_08510</name>
</gene>
<evidence type="ECO:0000256" key="1">
    <source>
        <dbReference type="ARBA" id="ARBA00001946"/>
    </source>
</evidence>
<protein>
    <submittedName>
        <fullName evidence="5">NUDIX hydrolase</fullName>
    </submittedName>
</protein>
<dbReference type="AlphaFoldDB" id="A0A3A1R1Y8"/>